<evidence type="ECO:0000256" key="1">
    <source>
        <dbReference type="SAM" id="Coils"/>
    </source>
</evidence>
<dbReference type="EMBL" id="KQ988476">
    <property type="protein sequence ID" value="KZV55641.1"/>
    <property type="molecule type" value="Genomic_DNA"/>
</dbReference>
<reference evidence="3 4" key="1">
    <citation type="journal article" date="2015" name="Proc. Natl. Acad. Sci. U.S.A.">
        <title>The resurrection genome of Boea hygrometrica: A blueprint for survival of dehydration.</title>
        <authorList>
            <person name="Xiao L."/>
            <person name="Yang G."/>
            <person name="Zhang L."/>
            <person name="Yang X."/>
            <person name="Zhao S."/>
            <person name="Ji Z."/>
            <person name="Zhou Q."/>
            <person name="Hu M."/>
            <person name="Wang Y."/>
            <person name="Chen M."/>
            <person name="Xu Y."/>
            <person name="Jin H."/>
            <person name="Xiao X."/>
            <person name="Hu G."/>
            <person name="Bao F."/>
            <person name="Hu Y."/>
            <person name="Wan P."/>
            <person name="Li L."/>
            <person name="Deng X."/>
            <person name="Kuang T."/>
            <person name="Xiang C."/>
            <person name="Zhu J.K."/>
            <person name="Oliver M.J."/>
            <person name="He Y."/>
        </authorList>
    </citation>
    <scope>NUCLEOTIDE SEQUENCE [LARGE SCALE GENOMIC DNA]</scope>
    <source>
        <strain evidence="4">cv. XS01</strain>
    </source>
</reference>
<dbReference type="Proteomes" id="UP000250235">
    <property type="component" value="Unassembled WGS sequence"/>
</dbReference>
<name>A0A2Z7D862_9LAMI</name>
<dbReference type="OrthoDB" id="1114289at2759"/>
<organism evidence="3 4">
    <name type="scientific">Dorcoceras hygrometricum</name>
    <dbReference type="NCBI Taxonomy" id="472368"/>
    <lineage>
        <taxon>Eukaryota</taxon>
        <taxon>Viridiplantae</taxon>
        <taxon>Streptophyta</taxon>
        <taxon>Embryophyta</taxon>
        <taxon>Tracheophyta</taxon>
        <taxon>Spermatophyta</taxon>
        <taxon>Magnoliopsida</taxon>
        <taxon>eudicotyledons</taxon>
        <taxon>Gunneridae</taxon>
        <taxon>Pentapetalae</taxon>
        <taxon>asterids</taxon>
        <taxon>lamiids</taxon>
        <taxon>Lamiales</taxon>
        <taxon>Gesneriaceae</taxon>
        <taxon>Didymocarpoideae</taxon>
        <taxon>Trichosporeae</taxon>
        <taxon>Loxocarpinae</taxon>
        <taxon>Dorcoceras</taxon>
    </lineage>
</organism>
<keyword evidence="1" id="KW-0175">Coiled coil</keyword>
<keyword evidence="4" id="KW-1185">Reference proteome</keyword>
<evidence type="ECO:0000313" key="4">
    <source>
        <dbReference type="Proteomes" id="UP000250235"/>
    </source>
</evidence>
<feature type="region of interest" description="Disordered" evidence="2">
    <location>
        <begin position="295"/>
        <end position="361"/>
    </location>
</feature>
<feature type="coiled-coil region" evidence="1">
    <location>
        <begin position="425"/>
        <end position="487"/>
    </location>
</feature>
<evidence type="ECO:0000313" key="3">
    <source>
        <dbReference type="EMBL" id="KZV55641.1"/>
    </source>
</evidence>
<sequence length="584" mass="66686">MYSPDSSVVRNVAESIDSPSLTGTRCREDEIPSLTDLHRARILRIDHDEARLAAQGCTWYEIKASTLRKSDISLIKDKAGISELYEVVVPRVEARAHRPSAGFYTFYVNQIDWSLRFPIPKFISSLYAHLEVSPSQLIPNSFSSLLSLGILMKFYRVSCSTYTLMQLIQIKRLGLGKFYISNKKELTFIGGNPSSHKGWMSRYFFIKRISSRENPWGCDMLWRDNAHTLSPLTPKQRPDLTNFLEVMREKCFNAQELIEEDLLCHFRFSGKKVQLVGDLGDRMTKAEMMKALKERKANLEEASSSRVPRKEKRKTPSEGRKRRKKRRHGEGATETARMTIPEEPVTVPIDTSSKSPEQQSTEVPYDFDLVKSVLDLAVLETASLHFMQALVWTGEAANRLSQDTEEVVMTRRSMDGVLGRHNDLLKQLEEMRAHEDREKESLRLDLDTARANDLSSKALAQSLEAKVQRLEEENKALQTEVKKLQGEVAFSWQLGKVEFLQSKVFDCLCSGRASIFFEQGFNGFLAQFRANDYSEEEHPTSFLDVEQALAEMPEDSEGKSLGSEEAPRLDVFLLRSFCTYLDDE</sequence>
<evidence type="ECO:0000256" key="2">
    <source>
        <dbReference type="SAM" id="MobiDB-lite"/>
    </source>
</evidence>
<protein>
    <submittedName>
        <fullName evidence="3">Uncharacterized protein</fullName>
    </submittedName>
</protein>
<proteinExistence type="predicted"/>
<dbReference type="AlphaFoldDB" id="A0A2Z7D862"/>
<gene>
    <name evidence="3" type="ORF">F511_26805</name>
</gene>
<feature type="compositionally biased region" description="Polar residues" evidence="2">
    <location>
        <begin position="349"/>
        <end position="361"/>
    </location>
</feature>
<accession>A0A2Z7D862</accession>